<keyword evidence="3" id="KW-1185">Reference proteome</keyword>
<organism evidence="2 3">
    <name type="scientific">Hevea brasiliensis</name>
    <name type="common">Para rubber tree</name>
    <name type="synonym">Siphonia brasiliensis</name>
    <dbReference type="NCBI Taxonomy" id="3981"/>
    <lineage>
        <taxon>Eukaryota</taxon>
        <taxon>Viridiplantae</taxon>
        <taxon>Streptophyta</taxon>
        <taxon>Embryophyta</taxon>
        <taxon>Tracheophyta</taxon>
        <taxon>Spermatophyta</taxon>
        <taxon>Magnoliopsida</taxon>
        <taxon>eudicotyledons</taxon>
        <taxon>Gunneridae</taxon>
        <taxon>Pentapetalae</taxon>
        <taxon>rosids</taxon>
        <taxon>fabids</taxon>
        <taxon>Malpighiales</taxon>
        <taxon>Euphorbiaceae</taxon>
        <taxon>Crotonoideae</taxon>
        <taxon>Micrandreae</taxon>
        <taxon>Hevea</taxon>
    </lineage>
</organism>
<sequence length="98" mass="10303">MQDRSTGKMIGVGYESQGLYHLSTSNSPVALSSTTSADLLHNFLVHPSLAKLQKLFPNLSSLSSFECTTPALSDSCPPPSSPILVTLSTNDATPPIAI</sequence>
<accession>A0ABQ9MIQ5</accession>
<dbReference type="Proteomes" id="UP001174677">
    <property type="component" value="Chromosome 6"/>
</dbReference>
<comment type="caution">
    <text evidence="2">The sequence shown here is derived from an EMBL/GenBank/DDBJ whole genome shotgun (WGS) entry which is preliminary data.</text>
</comment>
<name>A0ABQ9MIQ5_HEVBR</name>
<evidence type="ECO:0000313" key="2">
    <source>
        <dbReference type="EMBL" id="KAJ9178733.1"/>
    </source>
</evidence>
<dbReference type="InterPro" id="IPR025724">
    <property type="entry name" value="GAG-pre-integrase_dom"/>
</dbReference>
<protein>
    <recommendedName>
        <fullName evidence="1">GAG-pre-integrase domain-containing protein</fullName>
    </recommendedName>
</protein>
<evidence type="ECO:0000259" key="1">
    <source>
        <dbReference type="Pfam" id="PF13976"/>
    </source>
</evidence>
<dbReference type="Pfam" id="PF13976">
    <property type="entry name" value="gag_pre-integrs"/>
    <property type="match status" value="1"/>
</dbReference>
<reference evidence="2" key="1">
    <citation type="journal article" date="2023" name="Plant Biotechnol. J.">
        <title>Chromosome-level wild Hevea brasiliensis genome provides new tools for genomic-assisted breeding and valuable loci to elevate rubber yield.</title>
        <authorList>
            <person name="Cheng H."/>
            <person name="Song X."/>
            <person name="Hu Y."/>
            <person name="Wu T."/>
            <person name="Yang Q."/>
            <person name="An Z."/>
            <person name="Feng S."/>
            <person name="Deng Z."/>
            <person name="Wu W."/>
            <person name="Zeng X."/>
            <person name="Tu M."/>
            <person name="Wang X."/>
            <person name="Huang H."/>
        </authorList>
    </citation>
    <scope>NUCLEOTIDE SEQUENCE</scope>
    <source>
        <strain evidence="2">MT/VB/25A 57/8</strain>
    </source>
</reference>
<feature type="domain" description="GAG-pre-integrase" evidence="1">
    <location>
        <begin position="18"/>
        <end position="69"/>
    </location>
</feature>
<proteinExistence type="predicted"/>
<dbReference type="EMBL" id="JARPOI010000006">
    <property type="protein sequence ID" value="KAJ9178733.1"/>
    <property type="molecule type" value="Genomic_DNA"/>
</dbReference>
<evidence type="ECO:0000313" key="3">
    <source>
        <dbReference type="Proteomes" id="UP001174677"/>
    </source>
</evidence>
<gene>
    <name evidence="2" type="ORF">P3X46_010592</name>
</gene>